<feature type="compositionally biased region" description="Low complexity" evidence="5">
    <location>
        <begin position="336"/>
        <end position="360"/>
    </location>
</feature>
<feature type="compositionally biased region" description="Polar residues" evidence="5">
    <location>
        <begin position="291"/>
        <end position="307"/>
    </location>
</feature>
<dbReference type="STRING" id="5364.A0A5C3MQU8"/>
<keyword evidence="4 6" id="KW-0472">Membrane</keyword>
<keyword evidence="8" id="KW-1185">Reference proteome</keyword>
<sequence length="628" mass="65568">MTTSPWQTSTTDHTTSTNHGATRFSTSTISITSVYTSTLSNGATTVVSTVIPTGTLVPQPDSEWNSLRRDPGAIAGIAIGVVVAVGLLAAWVFILFRRHRTRKLEGSALDDGGPISRGPLADETDDFPSAAGSMQELPGPPVMVASDSGHGARVRGGDEMYSDEGGSSEAHMAAGRRSSAALLSGSPVMVPVQSPVMLPVSPAMLPSQAPGIMPVSPVMLPTRSPSLLPVQTSPVLGPVAYPDVGSQRSRVGSLGKRKSSASGLDPAVWLGGMAYGGNKSRPDSVTAPLPTGTSATFGLSDLSSVGHGTTDDHELLMSPMYQSGGESLDEFGAGPSSVGHGTSSVGHGMAAGRSSSSHGGHSSGHERGYTPSTQSHSGPSQESAARKLTSARASLSGGPPSSYPYRDERESQSHPPTRSTSPIAFLSRSLRFKGRRASQSSQALLDRDDSPESESQRASVIMPTFFQPPPELVESPPPKPQRPAATPLFSRVPTRIARPVHPGTIPDLATLVGEEQARAEWPRPNPSLTLPPLPSPAITDQSSLREGLLRLGGQGMYSSGALSFQDEVDYSRPIGGVINNRMYSTTTFTSVDTTGTAETTDSQNVTDRHIHEQLPSGGPTLHTDSEHS</sequence>
<feature type="compositionally biased region" description="Polar residues" evidence="5">
    <location>
        <begin position="413"/>
        <end position="422"/>
    </location>
</feature>
<feature type="region of interest" description="Disordered" evidence="5">
    <location>
        <begin position="592"/>
        <end position="628"/>
    </location>
</feature>
<evidence type="ECO:0000256" key="6">
    <source>
        <dbReference type="SAM" id="Phobius"/>
    </source>
</evidence>
<keyword evidence="3 6" id="KW-1133">Transmembrane helix</keyword>
<dbReference type="GO" id="GO:0016020">
    <property type="term" value="C:membrane"/>
    <property type="evidence" value="ECO:0007669"/>
    <property type="project" value="UniProtKB-SubCell"/>
</dbReference>
<dbReference type="AlphaFoldDB" id="A0A5C3MQU8"/>
<protein>
    <submittedName>
        <fullName evidence="7">Uncharacterized protein</fullName>
    </submittedName>
</protein>
<dbReference type="CDD" id="cd12087">
    <property type="entry name" value="TM_EGFR-like"/>
    <property type="match status" value="1"/>
</dbReference>
<dbReference type="EMBL" id="ML213523">
    <property type="protein sequence ID" value="TFK47654.1"/>
    <property type="molecule type" value="Genomic_DNA"/>
</dbReference>
<evidence type="ECO:0000256" key="3">
    <source>
        <dbReference type="ARBA" id="ARBA00022989"/>
    </source>
</evidence>
<reference evidence="7 8" key="1">
    <citation type="journal article" date="2019" name="Nat. Ecol. Evol.">
        <title>Megaphylogeny resolves global patterns of mushroom evolution.</title>
        <authorList>
            <person name="Varga T."/>
            <person name="Krizsan K."/>
            <person name="Foldi C."/>
            <person name="Dima B."/>
            <person name="Sanchez-Garcia M."/>
            <person name="Sanchez-Ramirez S."/>
            <person name="Szollosi G.J."/>
            <person name="Szarkandi J.G."/>
            <person name="Papp V."/>
            <person name="Albert L."/>
            <person name="Andreopoulos W."/>
            <person name="Angelini C."/>
            <person name="Antonin V."/>
            <person name="Barry K.W."/>
            <person name="Bougher N.L."/>
            <person name="Buchanan P."/>
            <person name="Buyck B."/>
            <person name="Bense V."/>
            <person name="Catcheside P."/>
            <person name="Chovatia M."/>
            <person name="Cooper J."/>
            <person name="Damon W."/>
            <person name="Desjardin D."/>
            <person name="Finy P."/>
            <person name="Geml J."/>
            <person name="Haridas S."/>
            <person name="Hughes K."/>
            <person name="Justo A."/>
            <person name="Karasinski D."/>
            <person name="Kautmanova I."/>
            <person name="Kiss B."/>
            <person name="Kocsube S."/>
            <person name="Kotiranta H."/>
            <person name="LaButti K.M."/>
            <person name="Lechner B.E."/>
            <person name="Liimatainen K."/>
            <person name="Lipzen A."/>
            <person name="Lukacs Z."/>
            <person name="Mihaltcheva S."/>
            <person name="Morgado L.N."/>
            <person name="Niskanen T."/>
            <person name="Noordeloos M.E."/>
            <person name="Ohm R.A."/>
            <person name="Ortiz-Santana B."/>
            <person name="Ovrebo C."/>
            <person name="Racz N."/>
            <person name="Riley R."/>
            <person name="Savchenko A."/>
            <person name="Shiryaev A."/>
            <person name="Soop K."/>
            <person name="Spirin V."/>
            <person name="Szebenyi C."/>
            <person name="Tomsovsky M."/>
            <person name="Tulloss R.E."/>
            <person name="Uehling J."/>
            <person name="Grigoriev I.V."/>
            <person name="Vagvolgyi C."/>
            <person name="Papp T."/>
            <person name="Martin F.M."/>
            <person name="Miettinen O."/>
            <person name="Hibbett D.S."/>
            <person name="Nagy L.G."/>
        </authorList>
    </citation>
    <scope>NUCLEOTIDE SEQUENCE [LARGE SCALE GENOMIC DNA]</scope>
    <source>
        <strain evidence="7 8">OMC1185</strain>
    </source>
</reference>
<dbReference type="PANTHER" id="PTHR15549:SF26">
    <property type="entry name" value="AXIAL BUDDING PATTERN PROTEIN 2-RELATED"/>
    <property type="match status" value="1"/>
</dbReference>
<comment type="subcellular location">
    <subcellularLocation>
        <location evidence="1">Membrane</location>
        <topology evidence="1">Single-pass membrane protein</topology>
    </subcellularLocation>
</comment>
<feature type="region of interest" description="Disordered" evidence="5">
    <location>
        <begin position="106"/>
        <end position="139"/>
    </location>
</feature>
<feature type="region of interest" description="Disordered" evidence="5">
    <location>
        <begin position="281"/>
        <end position="457"/>
    </location>
</feature>
<dbReference type="PANTHER" id="PTHR15549">
    <property type="entry name" value="PAIRED IMMUNOGLOBULIN-LIKE TYPE 2 RECEPTOR"/>
    <property type="match status" value="1"/>
</dbReference>
<name>A0A5C3MQU8_9AGAM</name>
<dbReference type="GO" id="GO:0071944">
    <property type="term" value="C:cell periphery"/>
    <property type="evidence" value="ECO:0007669"/>
    <property type="project" value="UniProtKB-ARBA"/>
</dbReference>
<accession>A0A5C3MQU8</accession>
<evidence type="ECO:0000256" key="4">
    <source>
        <dbReference type="ARBA" id="ARBA00023136"/>
    </source>
</evidence>
<evidence type="ECO:0000256" key="1">
    <source>
        <dbReference type="ARBA" id="ARBA00004167"/>
    </source>
</evidence>
<evidence type="ECO:0000256" key="2">
    <source>
        <dbReference type="ARBA" id="ARBA00022692"/>
    </source>
</evidence>
<keyword evidence="2 6" id="KW-0812">Transmembrane</keyword>
<feature type="compositionally biased region" description="Polar residues" evidence="5">
    <location>
        <begin position="370"/>
        <end position="383"/>
    </location>
</feature>
<feature type="transmembrane region" description="Helical" evidence="6">
    <location>
        <begin position="73"/>
        <end position="96"/>
    </location>
</feature>
<dbReference type="InterPro" id="IPR051694">
    <property type="entry name" value="Immunoregulatory_rcpt-like"/>
</dbReference>
<proteinExistence type="predicted"/>
<dbReference type="OrthoDB" id="3269538at2759"/>
<organism evidence="7 8">
    <name type="scientific">Heliocybe sulcata</name>
    <dbReference type="NCBI Taxonomy" id="5364"/>
    <lineage>
        <taxon>Eukaryota</taxon>
        <taxon>Fungi</taxon>
        <taxon>Dikarya</taxon>
        <taxon>Basidiomycota</taxon>
        <taxon>Agaricomycotina</taxon>
        <taxon>Agaricomycetes</taxon>
        <taxon>Gloeophyllales</taxon>
        <taxon>Gloeophyllaceae</taxon>
        <taxon>Heliocybe</taxon>
    </lineage>
</organism>
<feature type="region of interest" description="Disordered" evidence="5">
    <location>
        <begin position="1"/>
        <end position="21"/>
    </location>
</feature>
<dbReference type="Proteomes" id="UP000305948">
    <property type="component" value="Unassembled WGS sequence"/>
</dbReference>
<evidence type="ECO:0000256" key="5">
    <source>
        <dbReference type="SAM" id="MobiDB-lite"/>
    </source>
</evidence>
<evidence type="ECO:0000313" key="7">
    <source>
        <dbReference type="EMBL" id="TFK47654.1"/>
    </source>
</evidence>
<gene>
    <name evidence="7" type="ORF">OE88DRAFT_1738557</name>
</gene>
<evidence type="ECO:0000313" key="8">
    <source>
        <dbReference type="Proteomes" id="UP000305948"/>
    </source>
</evidence>